<dbReference type="AlphaFoldDB" id="D6YAM4"/>
<keyword evidence="3" id="KW-0378">Hydrolase</keyword>
<dbReference type="Proteomes" id="UP000006640">
    <property type="component" value="Chromosome"/>
</dbReference>
<gene>
    <name evidence="3" type="ordered locus">Tbis_1524</name>
</gene>
<feature type="region of interest" description="Disordered" evidence="1">
    <location>
        <begin position="177"/>
        <end position="229"/>
    </location>
</feature>
<dbReference type="STRING" id="469371.Tbis_1524"/>
<dbReference type="HOGENOM" id="CLU_105441_0_0_11"/>
<dbReference type="SUPFAM" id="SSF109604">
    <property type="entry name" value="HD-domain/PDEase-like"/>
    <property type="match status" value="1"/>
</dbReference>
<sequence length="229" mass="24303">MEWARELARRLLAERLPRRWAHTQGVAARAAMLAPILGEEAGTLTAAAYLHDIGYAPDLATTGFHPLDGARYLRDVAGADAMLCRLVAHHSCATFEATERGLAETLLSEFPPPERSLLADALTYCDMTTGPDGRHLSVPERLAEIHSRYGPGHLVSRSIAAATPCILAAARAVEAAPSPGTANRCRPGSGRSAGALTGPSASLRPGRGAPSAPRWTHCSAWAHRRPPGR</sequence>
<reference evidence="3 4" key="1">
    <citation type="submission" date="2010-01" db="EMBL/GenBank/DDBJ databases">
        <title>The complete genome of Thermobispora bispora DSM 43833.</title>
        <authorList>
            <consortium name="US DOE Joint Genome Institute (JGI-PGF)"/>
            <person name="Lucas S."/>
            <person name="Copeland A."/>
            <person name="Lapidus A."/>
            <person name="Glavina del Rio T."/>
            <person name="Dalin E."/>
            <person name="Tice H."/>
            <person name="Bruce D."/>
            <person name="Goodwin L."/>
            <person name="Pitluck S."/>
            <person name="Kyrpides N."/>
            <person name="Mavromatis K."/>
            <person name="Ivanova N."/>
            <person name="Mikhailova N."/>
            <person name="Chertkov O."/>
            <person name="Brettin T."/>
            <person name="Detter J.C."/>
            <person name="Han C."/>
            <person name="Larimer F."/>
            <person name="Land M."/>
            <person name="Hauser L."/>
            <person name="Markowitz V."/>
            <person name="Cheng J.-F."/>
            <person name="Hugenholtz P."/>
            <person name="Woyke T."/>
            <person name="Wu D."/>
            <person name="Jando M."/>
            <person name="Schneider S."/>
            <person name="Klenk H.-P."/>
            <person name="Eisen J.A."/>
        </authorList>
    </citation>
    <scope>NUCLEOTIDE SEQUENCE [LARGE SCALE GENOMIC DNA]</scope>
    <source>
        <strain evidence="4">ATCC 19993 / DSM 43833 / CBS 139.67 / JCM 10125 / KCTC 9307 / NBRC 14880 / R51</strain>
    </source>
</reference>
<dbReference type="Pfam" id="PF01966">
    <property type="entry name" value="HD"/>
    <property type="match status" value="1"/>
</dbReference>
<evidence type="ECO:0000256" key="1">
    <source>
        <dbReference type="SAM" id="MobiDB-lite"/>
    </source>
</evidence>
<accession>D6YAM4</accession>
<evidence type="ECO:0000259" key="2">
    <source>
        <dbReference type="Pfam" id="PF01966"/>
    </source>
</evidence>
<dbReference type="GO" id="GO:0016787">
    <property type="term" value="F:hydrolase activity"/>
    <property type="evidence" value="ECO:0007669"/>
    <property type="project" value="UniProtKB-KW"/>
</dbReference>
<feature type="domain" description="HD" evidence="2">
    <location>
        <begin position="19"/>
        <end position="95"/>
    </location>
</feature>
<dbReference type="InterPro" id="IPR003607">
    <property type="entry name" value="HD/PDEase_dom"/>
</dbReference>
<organism evidence="3 4">
    <name type="scientific">Thermobispora bispora (strain ATCC 19993 / DSM 43833 / CBS 139.67 / JCM 10125 / KCTC 9307 / NBRC 14880 / R51)</name>
    <dbReference type="NCBI Taxonomy" id="469371"/>
    <lineage>
        <taxon>Bacteria</taxon>
        <taxon>Bacillati</taxon>
        <taxon>Actinomycetota</taxon>
        <taxon>Actinomycetes</taxon>
        <taxon>Streptosporangiales</taxon>
        <taxon>Streptosporangiaceae</taxon>
        <taxon>Thermobispora</taxon>
    </lineage>
</organism>
<dbReference type="InterPro" id="IPR006674">
    <property type="entry name" value="HD_domain"/>
</dbReference>
<evidence type="ECO:0000313" key="4">
    <source>
        <dbReference type="Proteomes" id="UP000006640"/>
    </source>
</evidence>
<dbReference type="CDD" id="cd00077">
    <property type="entry name" value="HDc"/>
    <property type="match status" value="1"/>
</dbReference>
<protein>
    <submittedName>
        <fullName evidence="3">Metal dependent phosphohydrolase</fullName>
    </submittedName>
</protein>
<proteinExistence type="predicted"/>
<dbReference type="EMBL" id="CP001874">
    <property type="protein sequence ID" value="ADG88241.1"/>
    <property type="molecule type" value="Genomic_DNA"/>
</dbReference>
<name>D6YAM4_THEBD</name>
<dbReference type="KEGG" id="tbi:Tbis_1524"/>
<evidence type="ECO:0000313" key="3">
    <source>
        <dbReference type="EMBL" id="ADG88241.1"/>
    </source>
</evidence>
<dbReference type="Gene3D" id="1.10.3210.10">
    <property type="entry name" value="Hypothetical protein af1432"/>
    <property type="match status" value="1"/>
</dbReference>
<dbReference type="eggNOG" id="COG1418">
    <property type="taxonomic scope" value="Bacteria"/>
</dbReference>
<keyword evidence="4" id="KW-1185">Reference proteome</keyword>